<proteinExistence type="predicted"/>
<keyword evidence="2" id="KW-1185">Reference proteome</keyword>
<dbReference type="AlphaFoldDB" id="A0A0V0YY09"/>
<organism evidence="1 2">
    <name type="scientific">Trichinella patagoniensis</name>
    <dbReference type="NCBI Taxonomy" id="990121"/>
    <lineage>
        <taxon>Eukaryota</taxon>
        <taxon>Metazoa</taxon>
        <taxon>Ecdysozoa</taxon>
        <taxon>Nematoda</taxon>
        <taxon>Enoplea</taxon>
        <taxon>Dorylaimia</taxon>
        <taxon>Trichinellida</taxon>
        <taxon>Trichinellidae</taxon>
        <taxon>Trichinella</taxon>
    </lineage>
</organism>
<accession>A0A0V0YY09</accession>
<comment type="caution">
    <text evidence="1">The sequence shown here is derived from an EMBL/GenBank/DDBJ whole genome shotgun (WGS) entry which is preliminary data.</text>
</comment>
<reference evidence="1 2" key="1">
    <citation type="submission" date="2015-01" db="EMBL/GenBank/DDBJ databases">
        <title>Evolution of Trichinella species and genotypes.</title>
        <authorList>
            <person name="Korhonen P.K."/>
            <person name="Edoardo P."/>
            <person name="Giuseppe L.R."/>
            <person name="Gasser R.B."/>
        </authorList>
    </citation>
    <scope>NUCLEOTIDE SEQUENCE [LARGE SCALE GENOMIC DNA]</scope>
    <source>
        <strain evidence="1">ISS2496</strain>
    </source>
</reference>
<name>A0A0V0YY09_9BILA</name>
<dbReference type="EMBL" id="JYDQ01001532">
    <property type="protein sequence ID" value="KRY05062.1"/>
    <property type="molecule type" value="Genomic_DNA"/>
</dbReference>
<protein>
    <submittedName>
        <fullName evidence="1">Uncharacterized protein</fullName>
    </submittedName>
</protein>
<gene>
    <name evidence="1" type="ORF">T12_4811</name>
</gene>
<sequence>MCGYLIVLLLSNTDAMAICIIKVMSNYWAHKWYLFELLEVSTNK</sequence>
<evidence type="ECO:0000313" key="2">
    <source>
        <dbReference type="Proteomes" id="UP000054783"/>
    </source>
</evidence>
<dbReference type="Proteomes" id="UP000054783">
    <property type="component" value="Unassembled WGS sequence"/>
</dbReference>
<evidence type="ECO:0000313" key="1">
    <source>
        <dbReference type="EMBL" id="KRY05062.1"/>
    </source>
</evidence>